<evidence type="ECO:0000313" key="7">
    <source>
        <dbReference type="EMBL" id="ESU25282.1"/>
    </source>
</evidence>
<dbReference type="InterPro" id="IPR006664">
    <property type="entry name" value="OMP_bac"/>
</dbReference>
<dbReference type="InterPro" id="IPR036737">
    <property type="entry name" value="OmpA-like_sf"/>
</dbReference>
<dbReference type="SUPFAM" id="SSF82171">
    <property type="entry name" value="DPP6 N-terminal domain-like"/>
    <property type="match status" value="1"/>
</dbReference>
<dbReference type="InterPro" id="IPR011042">
    <property type="entry name" value="6-blade_b-propeller_TolB-like"/>
</dbReference>
<dbReference type="PANTHER" id="PTHR30329">
    <property type="entry name" value="STATOR ELEMENT OF FLAGELLAR MOTOR COMPLEX"/>
    <property type="match status" value="1"/>
</dbReference>
<dbReference type="RefSeq" id="WP_023580621.1">
    <property type="nucleotide sequence ID" value="NZ_AVGG01000031.1"/>
</dbReference>
<dbReference type="STRING" id="1341181.FLJC2902T_30900"/>
<evidence type="ECO:0000259" key="6">
    <source>
        <dbReference type="PROSITE" id="PS51123"/>
    </source>
</evidence>
<keyword evidence="3" id="KW-0998">Cell outer membrane</keyword>
<reference evidence="7 8" key="1">
    <citation type="submission" date="2013-08" db="EMBL/GenBank/DDBJ databases">
        <title>Flavobacterium limnosediminis JC2902 genome sequencing.</title>
        <authorList>
            <person name="Lee K."/>
            <person name="Yi H."/>
            <person name="Park S."/>
            <person name="Chun J."/>
        </authorList>
    </citation>
    <scope>NUCLEOTIDE SEQUENCE [LARGE SCALE GENOMIC DNA]</scope>
    <source>
        <strain evidence="7 8">JC2902</strain>
    </source>
</reference>
<accession>V6SGA1</accession>
<name>V6SGA1_9FLAO</name>
<sequence length="645" mass="73003">MKIKVLLIIAIFSIGNVYSQIGKQAKGDKKYNNYAYIDAIEVYEKVAEKGHKSVNLFEKLGNAYYFNGEYDKAEKWYTQLFAMPEAADVPAEYYFRYAQSLKAVGNYDKADEYLMKFYQKTNNPSGAELVNNKDYLAELRKDSDRYKVENAGDINTEYSDYGSMFKGSDVIFTSARKNKDVFQKKHNWTGQYFTKLYTAKMAEDGKLSETQEFSKDLDSKFHEATPVFTKDGNTVYFTRNNFFDGKKGKSEDKVTKLKVFKATLKDGKWQDIKELPFNNDNYSVAHPALSPDEKTLYFSSDMPGTLGASDIFKVAINSDGTFGTPENLGSSINSPLRETFPFITEKNVLYFSSDDHLGIGGLDVFESKMNKDGTFTSIKNVGAPVNSPKDDFGYIVNTKTNIGYFTSNRDGGAGSDDIYKFKENVCAQIIKGTVSDILSLLRLPSAKVSLFNSDMELIKSTEANANGEFSFEENIDCDKKYYVRAEYQDYETKEIPVMIPMTSGESRADIALEKKVVPIVPGIDLAKVLDISIIYFDLDKWNIRPDAAVDLEKIIAVMQKYPTMKVDIRSHTDSRAPHKYNERLSDRRAKSTLEYMVKNGIDRSRLSAKGYGESQLINGCSDGVKCSEEDHQKNRRSEFIVLSME</sequence>
<dbReference type="PROSITE" id="PS50005">
    <property type="entry name" value="TPR"/>
    <property type="match status" value="1"/>
</dbReference>
<dbReference type="SUPFAM" id="SSF48452">
    <property type="entry name" value="TPR-like"/>
    <property type="match status" value="1"/>
</dbReference>
<dbReference type="InterPro" id="IPR006665">
    <property type="entry name" value="OmpA-like"/>
</dbReference>
<evidence type="ECO:0000256" key="4">
    <source>
        <dbReference type="PROSITE-ProRule" id="PRU00339"/>
    </source>
</evidence>
<comment type="caution">
    <text evidence="7">The sequence shown here is derived from an EMBL/GenBank/DDBJ whole genome shotgun (WGS) entry which is preliminary data.</text>
</comment>
<keyword evidence="7" id="KW-0449">Lipoprotein</keyword>
<dbReference type="InterPro" id="IPR011659">
    <property type="entry name" value="WD40"/>
</dbReference>
<dbReference type="InterPro" id="IPR050330">
    <property type="entry name" value="Bact_OuterMem_StrucFunc"/>
</dbReference>
<dbReference type="SUPFAM" id="SSF103088">
    <property type="entry name" value="OmpA-like"/>
    <property type="match status" value="1"/>
</dbReference>
<dbReference type="InterPro" id="IPR008969">
    <property type="entry name" value="CarboxyPept-like_regulatory"/>
</dbReference>
<evidence type="ECO:0000256" key="3">
    <source>
        <dbReference type="ARBA" id="ARBA00023237"/>
    </source>
</evidence>
<dbReference type="Pfam" id="PF07676">
    <property type="entry name" value="PD40"/>
    <property type="match status" value="2"/>
</dbReference>
<dbReference type="CDD" id="cd07185">
    <property type="entry name" value="OmpA_C-like"/>
    <property type="match status" value="1"/>
</dbReference>
<keyword evidence="2 5" id="KW-0472">Membrane</keyword>
<dbReference type="SUPFAM" id="SSF49464">
    <property type="entry name" value="Carboxypeptidase regulatory domain-like"/>
    <property type="match status" value="1"/>
</dbReference>
<protein>
    <submittedName>
        <fullName evidence="7">Outer membrane lipoprotein omp16</fullName>
    </submittedName>
</protein>
<evidence type="ECO:0000256" key="5">
    <source>
        <dbReference type="PROSITE-ProRule" id="PRU00473"/>
    </source>
</evidence>
<feature type="repeat" description="TPR" evidence="4">
    <location>
        <begin position="54"/>
        <end position="87"/>
    </location>
</feature>
<keyword evidence="4" id="KW-0802">TPR repeat</keyword>
<dbReference type="PROSITE" id="PS51123">
    <property type="entry name" value="OMPA_2"/>
    <property type="match status" value="1"/>
</dbReference>
<dbReference type="GO" id="GO:0009279">
    <property type="term" value="C:cell outer membrane"/>
    <property type="evidence" value="ECO:0007669"/>
    <property type="project" value="UniProtKB-SubCell"/>
</dbReference>
<dbReference type="PATRIC" id="fig|1341181.4.peg.3037"/>
<comment type="subcellular location">
    <subcellularLocation>
        <location evidence="1">Cell outer membrane</location>
    </subcellularLocation>
</comment>
<dbReference type="PRINTS" id="PR01021">
    <property type="entry name" value="OMPADOMAIN"/>
</dbReference>
<dbReference type="Pfam" id="PF00691">
    <property type="entry name" value="OmpA"/>
    <property type="match status" value="1"/>
</dbReference>
<proteinExistence type="predicted"/>
<dbReference type="EMBL" id="AVGG01000031">
    <property type="protein sequence ID" value="ESU25282.1"/>
    <property type="molecule type" value="Genomic_DNA"/>
</dbReference>
<dbReference type="eggNOG" id="COG2885">
    <property type="taxonomic scope" value="Bacteria"/>
</dbReference>
<dbReference type="Gene3D" id="1.25.40.10">
    <property type="entry name" value="Tetratricopeptide repeat domain"/>
    <property type="match status" value="1"/>
</dbReference>
<keyword evidence="8" id="KW-1185">Reference proteome</keyword>
<dbReference type="InterPro" id="IPR019734">
    <property type="entry name" value="TPR_rpt"/>
</dbReference>
<gene>
    <name evidence="7" type="ORF">FLJC2902T_30900</name>
</gene>
<dbReference type="PANTHER" id="PTHR30329:SF21">
    <property type="entry name" value="LIPOPROTEIN YIAD-RELATED"/>
    <property type="match status" value="1"/>
</dbReference>
<feature type="domain" description="OmpA-like" evidence="6">
    <location>
        <begin position="523"/>
        <end position="645"/>
    </location>
</feature>
<dbReference type="Gene3D" id="3.30.1330.60">
    <property type="entry name" value="OmpA-like domain"/>
    <property type="match status" value="1"/>
</dbReference>
<dbReference type="Proteomes" id="UP000018004">
    <property type="component" value="Unassembled WGS sequence"/>
</dbReference>
<dbReference type="InterPro" id="IPR011990">
    <property type="entry name" value="TPR-like_helical_dom_sf"/>
</dbReference>
<evidence type="ECO:0000256" key="2">
    <source>
        <dbReference type="ARBA" id="ARBA00023136"/>
    </source>
</evidence>
<evidence type="ECO:0000313" key="8">
    <source>
        <dbReference type="Proteomes" id="UP000018004"/>
    </source>
</evidence>
<organism evidence="7 8">
    <name type="scientific">Flavobacterium limnosediminis JC2902</name>
    <dbReference type="NCBI Taxonomy" id="1341181"/>
    <lineage>
        <taxon>Bacteria</taxon>
        <taxon>Pseudomonadati</taxon>
        <taxon>Bacteroidota</taxon>
        <taxon>Flavobacteriia</taxon>
        <taxon>Flavobacteriales</taxon>
        <taxon>Flavobacteriaceae</taxon>
        <taxon>Flavobacterium</taxon>
    </lineage>
</organism>
<dbReference type="Gene3D" id="2.120.10.30">
    <property type="entry name" value="TolB, C-terminal domain"/>
    <property type="match status" value="1"/>
</dbReference>
<evidence type="ECO:0000256" key="1">
    <source>
        <dbReference type="ARBA" id="ARBA00004442"/>
    </source>
</evidence>
<dbReference type="OrthoDB" id="9809364at2"/>
<dbReference type="AlphaFoldDB" id="V6SGA1"/>